<dbReference type="HAMAP" id="MF_00165">
    <property type="entry name" value="Thymidylate_kinase"/>
    <property type="match status" value="1"/>
</dbReference>
<accession>A0A4R1I4T4</accession>
<comment type="caution">
    <text evidence="15">The sequence shown here is derived from an EMBL/GenBank/DDBJ whole genome shotgun (WGS) entry which is preliminary data.</text>
</comment>
<dbReference type="InterPro" id="IPR039430">
    <property type="entry name" value="Thymidylate_kin-like_dom"/>
</dbReference>
<feature type="compositionally biased region" description="Basic residues" evidence="13">
    <location>
        <begin position="32"/>
        <end position="42"/>
    </location>
</feature>
<dbReference type="NCBIfam" id="TIGR00041">
    <property type="entry name" value="DTMP_kinase"/>
    <property type="match status" value="1"/>
</dbReference>
<evidence type="ECO:0000313" key="15">
    <source>
        <dbReference type="EMBL" id="TCK28410.1"/>
    </source>
</evidence>
<dbReference type="GO" id="GO:0004798">
    <property type="term" value="F:dTMP kinase activity"/>
    <property type="evidence" value="ECO:0007669"/>
    <property type="project" value="UniProtKB-UniRule"/>
</dbReference>
<evidence type="ECO:0000256" key="2">
    <source>
        <dbReference type="ARBA" id="ARBA00012980"/>
    </source>
</evidence>
<comment type="similarity">
    <text evidence="1 12">Belongs to the thymidylate kinase family.</text>
</comment>
<evidence type="ECO:0000256" key="8">
    <source>
        <dbReference type="ARBA" id="ARBA00022840"/>
    </source>
</evidence>
<evidence type="ECO:0000256" key="7">
    <source>
        <dbReference type="ARBA" id="ARBA00022777"/>
    </source>
</evidence>
<dbReference type="InterPro" id="IPR027417">
    <property type="entry name" value="P-loop_NTPase"/>
</dbReference>
<keyword evidence="7 12" id="KW-0418">Kinase</keyword>
<name>A0A4R1I4T4_ANCAQ</name>
<dbReference type="GO" id="GO:0005829">
    <property type="term" value="C:cytosol"/>
    <property type="evidence" value="ECO:0007669"/>
    <property type="project" value="TreeGrafter"/>
</dbReference>
<comment type="function">
    <text evidence="11 12">Phosphorylation of dTMP to form dTDP in both de novo and salvage pathways of dTTP synthesis.</text>
</comment>
<dbReference type="InterPro" id="IPR018095">
    <property type="entry name" value="Thymidylate_kin_CS"/>
</dbReference>
<dbReference type="Pfam" id="PF02223">
    <property type="entry name" value="Thymidylate_kin"/>
    <property type="match status" value="1"/>
</dbReference>
<keyword evidence="4 12" id="KW-0808">Transferase</keyword>
<evidence type="ECO:0000256" key="13">
    <source>
        <dbReference type="SAM" id="MobiDB-lite"/>
    </source>
</evidence>
<keyword evidence="5 12" id="KW-0545">Nucleotide biosynthesis</keyword>
<dbReference type="PANTHER" id="PTHR10344:SF4">
    <property type="entry name" value="UMP-CMP KINASE 2, MITOCHONDRIAL"/>
    <property type="match status" value="1"/>
</dbReference>
<evidence type="ECO:0000256" key="1">
    <source>
        <dbReference type="ARBA" id="ARBA00009776"/>
    </source>
</evidence>
<feature type="binding site" evidence="12">
    <location>
        <begin position="92"/>
        <end position="99"/>
    </location>
    <ligand>
        <name>ATP</name>
        <dbReference type="ChEBI" id="CHEBI:30616"/>
    </ligand>
</feature>
<sequence length="300" mass="31375">MPIRTPPPTTAPATTTAPAQSPVANPSDKPARKPAKAPAKRPAKSEAVKAKGEPTAARARAKKSATPKAVTGPATRSAAKPIPPGRFITLEGGEGAGKSTQLRRLLARLKAAGIDAIGTREPGGSTGAEIIRHLILSGAAKPLGPLAEATLFAAARADHLDATIRPALTRGAWVVCDRFADSTRVYQGALGNVDPRLIAALEEVTVGETRPDLTLILDLPAEEGLARAAARSGRDADRFESEGLSFHRALRDAFRALAASEPGRCVLIDASGDVDGVEEAIWKAVSTHLKPPAPRRRRRL</sequence>
<evidence type="ECO:0000313" key="16">
    <source>
        <dbReference type="Proteomes" id="UP000295030"/>
    </source>
</evidence>
<dbReference type="SUPFAM" id="SSF52540">
    <property type="entry name" value="P-loop containing nucleoside triphosphate hydrolases"/>
    <property type="match status" value="1"/>
</dbReference>
<dbReference type="GO" id="GO:0006235">
    <property type="term" value="P:dTTP biosynthetic process"/>
    <property type="evidence" value="ECO:0007669"/>
    <property type="project" value="UniProtKB-UniRule"/>
</dbReference>
<evidence type="ECO:0000256" key="10">
    <source>
        <dbReference type="ARBA" id="ARBA00048743"/>
    </source>
</evidence>
<dbReference type="OrthoDB" id="9774907at2"/>
<feature type="compositionally biased region" description="Basic and acidic residues" evidence="13">
    <location>
        <begin position="43"/>
        <end position="52"/>
    </location>
</feature>
<evidence type="ECO:0000256" key="4">
    <source>
        <dbReference type="ARBA" id="ARBA00022679"/>
    </source>
</evidence>
<dbReference type="Proteomes" id="UP000295030">
    <property type="component" value="Unassembled WGS sequence"/>
</dbReference>
<evidence type="ECO:0000259" key="14">
    <source>
        <dbReference type="Pfam" id="PF02223"/>
    </source>
</evidence>
<dbReference type="InterPro" id="IPR018094">
    <property type="entry name" value="Thymidylate_kinase"/>
</dbReference>
<keyword evidence="8 12" id="KW-0067">ATP-binding</keyword>
<evidence type="ECO:0000256" key="9">
    <source>
        <dbReference type="ARBA" id="ARBA00029962"/>
    </source>
</evidence>
<dbReference type="PROSITE" id="PS01331">
    <property type="entry name" value="THYMIDYLATE_KINASE"/>
    <property type="match status" value="1"/>
</dbReference>
<dbReference type="EMBL" id="SMFY01000002">
    <property type="protein sequence ID" value="TCK28410.1"/>
    <property type="molecule type" value="Genomic_DNA"/>
</dbReference>
<dbReference type="AlphaFoldDB" id="A0A4R1I4T4"/>
<protein>
    <recommendedName>
        <fullName evidence="3 12">Thymidylate kinase</fullName>
        <ecNumber evidence="2 12">2.7.4.9</ecNumber>
    </recommendedName>
    <alternativeName>
        <fullName evidence="9 12">dTMP kinase</fullName>
    </alternativeName>
</protein>
<gene>
    <name evidence="12" type="primary">tmk</name>
    <name evidence="15" type="ORF">EV667_2414</name>
</gene>
<dbReference type="Gene3D" id="3.40.50.300">
    <property type="entry name" value="P-loop containing nucleotide triphosphate hydrolases"/>
    <property type="match status" value="1"/>
</dbReference>
<reference evidence="15 16" key="1">
    <citation type="submission" date="2019-03" db="EMBL/GenBank/DDBJ databases">
        <title>Genomic Encyclopedia of Type Strains, Phase IV (KMG-IV): sequencing the most valuable type-strain genomes for metagenomic binning, comparative biology and taxonomic classification.</title>
        <authorList>
            <person name="Goeker M."/>
        </authorList>
    </citation>
    <scope>NUCLEOTIDE SEQUENCE [LARGE SCALE GENOMIC DNA]</scope>
    <source>
        <strain evidence="15 16">DSM 101</strain>
    </source>
</reference>
<feature type="domain" description="Thymidylate kinase-like" evidence="14">
    <location>
        <begin position="90"/>
        <end position="281"/>
    </location>
</feature>
<evidence type="ECO:0000256" key="3">
    <source>
        <dbReference type="ARBA" id="ARBA00017144"/>
    </source>
</evidence>
<comment type="catalytic activity">
    <reaction evidence="10 12">
        <text>dTMP + ATP = dTDP + ADP</text>
        <dbReference type="Rhea" id="RHEA:13517"/>
        <dbReference type="ChEBI" id="CHEBI:30616"/>
        <dbReference type="ChEBI" id="CHEBI:58369"/>
        <dbReference type="ChEBI" id="CHEBI:63528"/>
        <dbReference type="ChEBI" id="CHEBI:456216"/>
        <dbReference type="EC" id="2.7.4.9"/>
    </reaction>
</comment>
<evidence type="ECO:0000256" key="6">
    <source>
        <dbReference type="ARBA" id="ARBA00022741"/>
    </source>
</evidence>
<keyword evidence="6 12" id="KW-0547">Nucleotide-binding</keyword>
<dbReference type="PANTHER" id="PTHR10344">
    <property type="entry name" value="THYMIDYLATE KINASE"/>
    <property type="match status" value="1"/>
</dbReference>
<dbReference type="FunFam" id="3.40.50.300:FF:000225">
    <property type="entry name" value="Thymidylate kinase"/>
    <property type="match status" value="1"/>
</dbReference>
<evidence type="ECO:0000256" key="12">
    <source>
        <dbReference type="HAMAP-Rule" id="MF_00165"/>
    </source>
</evidence>
<feature type="compositionally biased region" description="Pro residues" evidence="13">
    <location>
        <begin position="1"/>
        <end position="10"/>
    </location>
</feature>
<organism evidence="15 16">
    <name type="scientific">Ancylobacter aquaticus</name>
    <dbReference type="NCBI Taxonomy" id="100"/>
    <lineage>
        <taxon>Bacteria</taxon>
        <taxon>Pseudomonadati</taxon>
        <taxon>Pseudomonadota</taxon>
        <taxon>Alphaproteobacteria</taxon>
        <taxon>Hyphomicrobiales</taxon>
        <taxon>Xanthobacteraceae</taxon>
        <taxon>Ancylobacter</taxon>
    </lineage>
</organism>
<dbReference type="GO" id="GO:0006233">
    <property type="term" value="P:dTDP biosynthetic process"/>
    <property type="evidence" value="ECO:0007669"/>
    <property type="project" value="InterPro"/>
</dbReference>
<keyword evidence="16" id="KW-1185">Reference proteome</keyword>
<evidence type="ECO:0000256" key="5">
    <source>
        <dbReference type="ARBA" id="ARBA00022727"/>
    </source>
</evidence>
<dbReference type="GO" id="GO:0006227">
    <property type="term" value="P:dUDP biosynthetic process"/>
    <property type="evidence" value="ECO:0007669"/>
    <property type="project" value="TreeGrafter"/>
</dbReference>
<proteinExistence type="inferred from homology"/>
<feature type="region of interest" description="Disordered" evidence="13">
    <location>
        <begin position="1"/>
        <end position="94"/>
    </location>
</feature>
<dbReference type="GO" id="GO:0005524">
    <property type="term" value="F:ATP binding"/>
    <property type="evidence" value="ECO:0007669"/>
    <property type="project" value="UniProtKB-UniRule"/>
</dbReference>
<dbReference type="CDD" id="cd01672">
    <property type="entry name" value="TMPK"/>
    <property type="match status" value="1"/>
</dbReference>
<dbReference type="EC" id="2.7.4.9" evidence="2 12"/>
<evidence type="ECO:0000256" key="11">
    <source>
        <dbReference type="ARBA" id="ARBA00057735"/>
    </source>
</evidence>